<dbReference type="GO" id="GO:0009279">
    <property type="term" value="C:cell outer membrane"/>
    <property type="evidence" value="ECO:0007669"/>
    <property type="project" value="UniProtKB-SubCell"/>
</dbReference>
<proteinExistence type="inferred from homology"/>
<dbReference type="PROSITE" id="PS52016">
    <property type="entry name" value="TONB_DEPENDENT_REC_3"/>
    <property type="match status" value="1"/>
</dbReference>
<keyword evidence="5 7" id="KW-0472">Membrane</keyword>
<dbReference type="NCBIfam" id="TIGR04056">
    <property type="entry name" value="OMP_RagA_SusC"/>
    <property type="match status" value="1"/>
</dbReference>
<evidence type="ECO:0000256" key="1">
    <source>
        <dbReference type="ARBA" id="ARBA00004571"/>
    </source>
</evidence>
<comment type="similarity">
    <text evidence="7">Belongs to the TonB-dependent receptor family.</text>
</comment>
<dbReference type="AlphaFoldDB" id="F4KS36"/>
<evidence type="ECO:0000256" key="3">
    <source>
        <dbReference type="ARBA" id="ARBA00022452"/>
    </source>
</evidence>
<dbReference type="eggNOG" id="COG4771">
    <property type="taxonomic scope" value="Bacteria"/>
</dbReference>
<reference evidence="10 11" key="1">
    <citation type="journal article" date="2011" name="Stand. Genomic Sci.">
        <title>Complete genome sequence of Haliscomenobacter hydrossis type strain (O).</title>
        <authorList>
            <consortium name="US DOE Joint Genome Institute (JGI-PGF)"/>
            <person name="Daligault H."/>
            <person name="Lapidus A."/>
            <person name="Zeytun A."/>
            <person name="Nolan M."/>
            <person name="Lucas S."/>
            <person name="Del Rio T.G."/>
            <person name="Tice H."/>
            <person name="Cheng J.F."/>
            <person name="Tapia R."/>
            <person name="Han C."/>
            <person name="Goodwin L."/>
            <person name="Pitluck S."/>
            <person name="Liolios K."/>
            <person name="Pagani I."/>
            <person name="Ivanova N."/>
            <person name="Huntemann M."/>
            <person name="Mavromatis K."/>
            <person name="Mikhailova N."/>
            <person name="Pati A."/>
            <person name="Chen A."/>
            <person name="Palaniappan K."/>
            <person name="Land M."/>
            <person name="Hauser L."/>
            <person name="Brambilla E.M."/>
            <person name="Rohde M."/>
            <person name="Verbarg S."/>
            <person name="Goker M."/>
            <person name="Bristow J."/>
            <person name="Eisen J.A."/>
            <person name="Markowitz V."/>
            <person name="Hugenholtz P."/>
            <person name="Kyrpides N.C."/>
            <person name="Klenk H.P."/>
            <person name="Woyke T."/>
        </authorList>
    </citation>
    <scope>NUCLEOTIDE SEQUENCE [LARGE SCALE GENOMIC DNA]</scope>
    <source>
        <strain evidence="11">ATCC 27775 / DSM 1100 / LMG 10767 / O</strain>
    </source>
</reference>
<keyword evidence="3 7" id="KW-1134">Transmembrane beta strand</keyword>
<dbReference type="InterPro" id="IPR023997">
    <property type="entry name" value="TonB-dep_OMP_SusC/RagA_CS"/>
</dbReference>
<dbReference type="SUPFAM" id="SSF49464">
    <property type="entry name" value="Carboxypeptidase regulatory domain-like"/>
    <property type="match status" value="1"/>
</dbReference>
<keyword evidence="11" id="KW-1185">Reference proteome</keyword>
<protein>
    <submittedName>
        <fullName evidence="10">TonB-dependent receptor plug</fullName>
    </submittedName>
</protein>
<comment type="subcellular location">
    <subcellularLocation>
        <location evidence="1 7">Cell outer membrane</location>
        <topology evidence="1 7">Multi-pass membrane protein</topology>
    </subcellularLocation>
</comment>
<dbReference type="Pfam" id="PF07715">
    <property type="entry name" value="Plug"/>
    <property type="match status" value="1"/>
</dbReference>
<gene>
    <name evidence="10" type="ordered locus">Halhy_4439</name>
</gene>
<dbReference type="Gene3D" id="2.170.130.10">
    <property type="entry name" value="TonB-dependent receptor, plug domain"/>
    <property type="match status" value="1"/>
</dbReference>
<dbReference type="OrthoDB" id="9768177at2"/>
<dbReference type="Proteomes" id="UP000008461">
    <property type="component" value="Chromosome"/>
</dbReference>
<keyword evidence="10" id="KW-0675">Receptor</keyword>
<evidence type="ECO:0000313" key="10">
    <source>
        <dbReference type="EMBL" id="AEE52281.1"/>
    </source>
</evidence>
<evidence type="ECO:0000256" key="7">
    <source>
        <dbReference type="PROSITE-ProRule" id="PRU01360"/>
    </source>
</evidence>
<evidence type="ECO:0000256" key="4">
    <source>
        <dbReference type="ARBA" id="ARBA00022692"/>
    </source>
</evidence>
<dbReference type="HOGENOM" id="CLU_004317_0_1_10"/>
<evidence type="ECO:0000313" key="11">
    <source>
        <dbReference type="Proteomes" id="UP000008461"/>
    </source>
</evidence>
<evidence type="ECO:0000259" key="9">
    <source>
        <dbReference type="Pfam" id="PF07715"/>
    </source>
</evidence>
<keyword evidence="4 7" id="KW-0812">Transmembrane</keyword>
<evidence type="ECO:0000256" key="6">
    <source>
        <dbReference type="ARBA" id="ARBA00023237"/>
    </source>
</evidence>
<keyword evidence="6 7" id="KW-0998">Cell outer membrane</keyword>
<dbReference type="InterPro" id="IPR037066">
    <property type="entry name" value="Plug_dom_sf"/>
</dbReference>
<dbReference type="STRING" id="760192.Halhy_4439"/>
<dbReference type="EMBL" id="CP002691">
    <property type="protein sequence ID" value="AEE52281.1"/>
    <property type="molecule type" value="Genomic_DNA"/>
</dbReference>
<evidence type="ECO:0000256" key="8">
    <source>
        <dbReference type="SAM" id="SignalP"/>
    </source>
</evidence>
<dbReference type="Gene3D" id="2.40.170.20">
    <property type="entry name" value="TonB-dependent receptor, beta-barrel domain"/>
    <property type="match status" value="1"/>
</dbReference>
<reference key="2">
    <citation type="submission" date="2011-04" db="EMBL/GenBank/DDBJ databases">
        <title>Complete sequence of chromosome of Haliscomenobacter hydrossis DSM 1100.</title>
        <authorList>
            <consortium name="US DOE Joint Genome Institute (JGI-PGF)"/>
            <person name="Lucas S."/>
            <person name="Han J."/>
            <person name="Lapidus A."/>
            <person name="Bruce D."/>
            <person name="Goodwin L."/>
            <person name="Pitluck S."/>
            <person name="Peters L."/>
            <person name="Kyrpides N."/>
            <person name="Mavromatis K."/>
            <person name="Ivanova N."/>
            <person name="Ovchinnikova G."/>
            <person name="Pagani I."/>
            <person name="Daligault H."/>
            <person name="Detter J.C."/>
            <person name="Han C."/>
            <person name="Land M."/>
            <person name="Hauser L."/>
            <person name="Markowitz V."/>
            <person name="Cheng J.-F."/>
            <person name="Hugenholtz P."/>
            <person name="Woyke T."/>
            <person name="Wu D."/>
            <person name="Verbarg S."/>
            <person name="Frueling A."/>
            <person name="Brambilla E."/>
            <person name="Klenk H.-P."/>
            <person name="Eisen J.A."/>
        </authorList>
    </citation>
    <scope>NUCLEOTIDE SEQUENCE</scope>
    <source>
        <strain>DSM 1100</strain>
    </source>
</reference>
<dbReference type="Gene3D" id="2.60.40.1120">
    <property type="entry name" value="Carboxypeptidase-like, regulatory domain"/>
    <property type="match status" value="1"/>
</dbReference>
<evidence type="ECO:0000256" key="5">
    <source>
        <dbReference type="ARBA" id="ARBA00023136"/>
    </source>
</evidence>
<keyword evidence="2 7" id="KW-0813">Transport</keyword>
<evidence type="ECO:0000256" key="2">
    <source>
        <dbReference type="ARBA" id="ARBA00022448"/>
    </source>
</evidence>
<dbReference type="InterPro" id="IPR039426">
    <property type="entry name" value="TonB-dep_rcpt-like"/>
</dbReference>
<dbReference type="Pfam" id="PF13715">
    <property type="entry name" value="CarbopepD_reg_2"/>
    <property type="match status" value="1"/>
</dbReference>
<dbReference type="InterPro" id="IPR008969">
    <property type="entry name" value="CarboxyPept-like_regulatory"/>
</dbReference>
<feature type="chain" id="PRO_5003315974" evidence="8">
    <location>
        <begin position="22"/>
        <end position="1065"/>
    </location>
</feature>
<dbReference type="InterPro" id="IPR012910">
    <property type="entry name" value="Plug_dom"/>
</dbReference>
<dbReference type="KEGG" id="hhy:Halhy_4439"/>
<feature type="domain" description="TonB-dependent receptor plug" evidence="9">
    <location>
        <begin position="116"/>
        <end position="223"/>
    </location>
</feature>
<dbReference type="SUPFAM" id="SSF56935">
    <property type="entry name" value="Porins"/>
    <property type="match status" value="1"/>
</dbReference>
<name>F4KS36_HALH1</name>
<keyword evidence="8" id="KW-0732">Signal</keyword>
<dbReference type="InterPro" id="IPR036942">
    <property type="entry name" value="Beta-barrel_TonB_sf"/>
</dbReference>
<dbReference type="InterPro" id="IPR023996">
    <property type="entry name" value="TonB-dep_OMP_SusC/RagA"/>
</dbReference>
<dbReference type="RefSeq" id="WP_013766819.1">
    <property type="nucleotide sequence ID" value="NC_015510.1"/>
</dbReference>
<feature type="signal peptide" evidence="8">
    <location>
        <begin position="1"/>
        <end position="21"/>
    </location>
</feature>
<dbReference type="NCBIfam" id="TIGR04057">
    <property type="entry name" value="SusC_RagA_signa"/>
    <property type="match status" value="1"/>
</dbReference>
<sequence length="1065" mass="115316">MKDFRLLFTLLLVLVGFAASAQSTVRGTIKSSNGAEPLIGVTVVVKGTTSGSATDVDGNFEISVGDAANAILVLSYTGFTTLEVPVAGKSSLDITMEPALNLLEEFVTVAYGTVKKEALTGSVGTINSEAIAKRPINNITTVIEGAVPGVITQTANGQPGSGLAIRIRGFGSINASQDPLFVVDGVPYVGGTSNINPDDVESISILKDASATALYGSRAANGVVIITTKKGKKDGRNSVSVKVTQGVASRGLPEYDRLDAFQYYPVQWESYRNSLVYPASGAAISRDSASRVASGLTSRTGIAGLLTYNPFNVAANSIVSPNGTINPSAELIYADDLDWTKDLMRDGDRKDYSVNFSGGSDKYDYFLSAGYLQEDGYTLNTDFKRYTARLNVNVQPTKWLRTGLNISGNHSISNTAADDGSTSFVNPFFFSRNIGPIYPVFAHNMTTGEYLLDANGQRFWDLGNLGSSGLGIPNRPSGGFAGRHTLAETTLNQQLFTRTVASVRSSTDLFFLKNFKFTNNASADFQYQQNNNFENTVVGDGAPAGRSRREAGSSIGLILSQLLSYNKEFGGHGVDLLAGHESYNQRDNNLNGFKQGLSLSGNTELNNFTTINSLTSALDRYTIESYFSRANYNYRGKYILTGSLRRDGNSRFASESRWGTFWSAGAGWNIDKEKFLDVNWLDQLKLRSSYGVVGVADGIGFYAYQGLYGFANNANEPGIVQSQTAFLNRELSWETNEQFDVGFDFSLFKGRISGSFEYYNRLSRDLLFSVPQPLSSGALTVNQNTATMVNNGIEANLDIEFIRTNDFVFSTNINVSTVNNEITKMPESVPEFVTGTKKYSVGASIFDYWLRTYYGVDPSDGAALYVADNKASATGRRFITNSAGGIDTVTTLIANGKFEYNGSVIPDLYGSLAPTITFKGFTLSGLLTFQLGGLTYDGLYQSLMSTSNYGGALHTDILKRWQNEGDVTDVPRMDAGRGADFNANSSRWLIDASFLNIRNINLSYSLPKGLISKWKISGAQVFVGAENVAFFSKRKGMNNQQAFSGVTSNAYPPARVISGGFTLNF</sequence>
<accession>F4KS36</accession>
<organism evidence="10 11">
    <name type="scientific">Haliscomenobacter hydrossis (strain ATCC 27775 / DSM 1100 / LMG 10767 / O)</name>
    <dbReference type="NCBI Taxonomy" id="760192"/>
    <lineage>
        <taxon>Bacteria</taxon>
        <taxon>Pseudomonadati</taxon>
        <taxon>Bacteroidota</taxon>
        <taxon>Saprospiria</taxon>
        <taxon>Saprospirales</taxon>
        <taxon>Haliscomenobacteraceae</taxon>
        <taxon>Haliscomenobacter</taxon>
    </lineage>
</organism>